<evidence type="ECO:0000259" key="6">
    <source>
        <dbReference type="PROSITE" id="PS51094"/>
    </source>
</evidence>
<dbReference type="PANTHER" id="PTHR47738:SF2">
    <property type="entry name" value="PTS SYSTEM FRUCTOSE-LIKE EIIA COMPONENT"/>
    <property type="match status" value="1"/>
</dbReference>
<comment type="caution">
    <text evidence="7">The sequence shown here is derived from an EMBL/GenBank/DDBJ whole genome shotgun (WGS) entry which is preliminary data.</text>
</comment>
<dbReference type="GO" id="GO:0009401">
    <property type="term" value="P:phosphoenolpyruvate-dependent sugar phosphotransferase system"/>
    <property type="evidence" value="ECO:0007669"/>
    <property type="project" value="UniProtKB-KW"/>
</dbReference>
<sequence>MLISKKLINMNIQADNKNGIIDQLAILANADSRLNDLDTFRQAVYDREAEVSTSLGYSVAVPHGKTDAVREPFVCFAKSTKGVMWNKQLVHLVFMIGVPLDAEGNDYLNILANIARNIMNEEFRDDLFKTTDKNQVINIINNGEKEG</sequence>
<evidence type="ECO:0000256" key="4">
    <source>
        <dbReference type="ARBA" id="ARBA00022679"/>
    </source>
</evidence>
<keyword evidence="5" id="KW-0598">Phosphotransferase system</keyword>
<evidence type="ECO:0000256" key="3">
    <source>
        <dbReference type="ARBA" id="ARBA00022597"/>
    </source>
</evidence>
<dbReference type="EMBL" id="JAQLSF010000002">
    <property type="protein sequence ID" value="MDB1566128.1"/>
    <property type="molecule type" value="Genomic_DNA"/>
</dbReference>
<dbReference type="PANTHER" id="PTHR47738">
    <property type="entry name" value="PTS SYSTEM FRUCTOSE-LIKE EIIA COMPONENT-RELATED"/>
    <property type="match status" value="1"/>
</dbReference>
<name>A0AAW6ABN2_LACPA</name>
<keyword evidence="1" id="KW-0813">Transport</keyword>
<evidence type="ECO:0000256" key="5">
    <source>
        <dbReference type="ARBA" id="ARBA00022683"/>
    </source>
</evidence>
<dbReference type="GO" id="GO:0016020">
    <property type="term" value="C:membrane"/>
    <property type="evidence" value="ECO:0007669"/>
    <property type="project" value="InterPro"/>
</dbReference>
<evidence type="ECO:0000313" key="7">
    <source>
        <dbReference type="EMBL" id="MDB1566128.1"/>
    </source>
</evidence>
<dbReference type="InterPro" id="IPR004715">
    <property type="entry name" value="PTS_IIA_fruc"/>
</dbReference>
<dbReference type="AlphaFoldDB" id="A0AAW6ABN2"/>
<feature type="domain" description="PTS EIIA type-2" evidence="6">
    <location>
        <begin position="1"/>
        <end position="143"/>
    </location>
</feature>
<dbReference type="CDD" id="cd00211">
    <property type="entry name" value="PTS_IIA_fru"/>
    <property type="match status" value="1"/>
</dbReference>
<dbReference type="InterPro" id="IPR051541">
    <property type="entry name" value="PTS_SugarTrans_NitroReg"/>
</dbReference>
<dbReference type="Pfam" id="PF00359">
    <property type="entry name" value="PTS_EIIA_2"/>
    <property type="match status" value="1"/>
</dbReference>
<gene>
    <name evidence="7" type="ORF">PGA78_15505</name>
</gene>
<dbReference type="GO" id="GO:0008982">
    <property type="term" value="F:protein-N(PI)-phosphohistidine-sugar phosphotransferase activity"/>
    <property type="evidence" value="ECO:0007669"/>
    <property type="project" value="InterPro"/>
</dbReference>
<dbReference type="EC" id="2.7.1.202" evidence="7"/>
<dbReference type="InterPro" id="IPR016152">
    <property type="entry name" value="PTrfase/Anion_transptr"/>
</dbReference>
<dbReference type="PROSITE" id="PS00372">
    <property type="entry name" value="PTS_EIIA_TYPE_2_HIS"/>
    <property type="match status" value="1"/>
</dbReference>
<protein>
    <submittedName>
        <fullName evidence="7">Fructose PTS transporter subunit IIA</fullName>
        <ecNumber evidence="7">2.7.1.202</ecNumber>
    </submittedName>
</protein>
<accession>A0AAW6ABN2</accession>
<dbReference type="PROSITE" id="PS51094">
    <property type="entry name" value="PTS_EIIA_TYPE_2"/>
    <property type="match status" value="1"/>
</dbReference>
<keyword evidence="2" id="KW-0597">Phosphoprotein</keyword>
<dbReference type="SUPFAM" id="SSF55804">
    <property type="entry name" value="Phoshotransferase/anion transport protein"/>
    <property type="match status" value="1"/>
</dbReference>
<evidence type="ECO:0000313" key="8">
    <source>
        <dbReference type="Proteomes" id="UP001212327"/>
    </source>
</evidence>
<dbReference type="Gene3D" id="3.40.930.10">
    <property type="entry name" value="Mannitol-specific EII, Chain A"/>
    <property type="match status" value="1"/>
</dbReference>
<organism evidence="7 8">
    <name type="scientific">Lacticaseibacillus paracasei</name>
    <name type="common">Lactobacillus paracasei</name>
    <dbReference type="NCBI Taxonomy" id="1597"/>
    <lineage>
        <taxon>Bacteria</taxon>
        <taxon>Bacillati</taxon>
        <taxon>Bacillota</taxon>
        <taxon>Bacilli</taxon>
        <taxon>Lactobacillales</taxon>
        <taxon>Lactobacillaceae</taxon>
        <taxon>Lacticaseibacillus</taxon>
    </lineage>
</organism>
<keyword evidence="4 7" id="KW-0808">Transferase</keyword>
<dbReference type="InterPro" id="IPR002178">
    <property type="entry name" value="PTS_EIIA_type-2_dom"/>
</dbReference>
<reference evidence="7 8" key="1">
    <citation type="submission" date="2023-01" db="EMBL/GenBank/DDBJ databases">
        <title>Complete genome sequence of Lacticaseibacillus paracasei SRCM217440 isolated from Makgeolli.</title>
        <authorList>
            <person name="Yang H.-G."/>
            <person name="Jeong S.-J."/>
            <person name="Ha G.-S."/>
            <person name="Yang H.-J."/>
            <person name="Jeong D.-Y."/>
        </authorList>
    </citation>
    <scope>NUCLEOTIDE SEQUENCE [LARGE SCALE GENOMIC DNA]</scope>
    <source>
        <strain evidence="7 8">SRCM217440</strain>
    </source>
</reference>
<dbReference type="NCBIfam" id="TIGR00848">
    <property type="entry name" value="fruA"/>
    <property type="match status" value="1"/>
</dbReference>
<proteinExistence type="predicted"/>
<evidence type="ECO:0000256" key="2">
    <source>
        <dbReference type="ARBA" id="ARBA00022553"/>
    </source>
</evidence>
<keyword evidence="3" id="KW-0762">Sugar transport</keyword>
<dbReference type="Proteomes" id="UP001212327">
    <property type="component" value="Unassembled WGS sequence"/>
</dbReference>
<evidence type="ECO:0000256" key="1">
    <source>
        <dbReference type="ARBA" id="ARBA00022448"/>
    </source>
</evidence>
<dbReference type="RefSeq" id="WP_272029414.1">
    <property type="nucleotide sequence ID" value="NZ_JAQLSF010000002.1"/>
</dbReference>